<dbReference type="AlphaFoldDB" id="Q10VC0"/>
<evidence type="ECO:0008006" key="2">
    <source>
        <dbReference type="Google" id="ProtNLM"/>
    </source>
</evidence>
<dbReference type="eggNOG" id="COG3385">
    <property type="taxonomic scope" value="Bacteria"/>
</dbReference>
<dbReference type="EMBL" id="CP000393">
    <property type="protein sequence ID" value="ABG53804.1"/>
    <property type="molecule type" value="Genomic_DNA"/>
</dbReference>
<protein>
    <recommendedName>
        <fullName evidence="2">Transposase IS701-like DDE domain-containing protein</fullName>
    </recommendedName>
</protein>
<sequence>MLKKNLFGDTEAYLIFDDTVINKKYGHNIELARRQYSGNEHQVVHGIGIVNCIYFNR</sequence>
<dbReference type="KEGG" id="ter:Tery_4872"/>
<dbReference type="RefSeq" id="WP_011614107.1">
    <property type="nucleotide sequence ID" value="NC_008312.1"/>
</dbReference>
<reference evidence="1" key="1">
    <citation type="submission" date="2006-06" db="EMBL/GenBank/DDBJ databases">
        <title>Complete sequence of Trichodesmium erythraeum IMS101.</title>
        <authorList>
            <consortium name="US DOE Joint Genome Institute"/>
            <person name="Copeland A."/>
            <person name="Lucas S."/>
            <person name="Lapidus A."/>
            <person name="Barry K."/>
            <person name="Detter J.C."/>
            <person name="Glavina del Rio T."/>
            <person name="Hammon N."/>
            <person name="Israni S."/>
            <person name="Dalin E."/>
            <person name="Tice H."/>
            <person name="Pitluck S."/>
            <person name="Kiss H."/>
            <person name="Munk A.C."/>
            <person name="Brettin T."/>
            <person name="Bruce D."/>
            <person name="Han C."/>
            <person name="Tapia R."/>
            <person name="Gilna P."/>
            <person name="Schmutz J."/>
            <person name="Larimer F."/>
            <person name="Land M."/>
            <person name="Hauser L."/>
            <person name="Kyrpides N."/>
            <person name="Kim E."/>
            <person name="Richardson P."/>
        </authorList>
    </citation>
    <scope>NUCLEOTIDE SEQUENCE [LARGE SCALE GENOMIC DNA]</scope>
    <source>
        <strain evidence="1">IMS101</strain>
    </source>
</reference>
<gene>
    <name evidence="1" type="ordered locus">Tery_4872</name>
</gene>
<organism evidence="1">
    <name type="scientific">Trichodesmium erythraeum (strain IMS101)</name>
    <dbReference type="NCBI Taxonomy" id="203124"/>
    <lineage>
        <taxon>Bacteria</taxon>
        <taxon>Bacillati</taxon>
        <taxon>Cyanobacteriota</taxon>
        <taxon>Cyanophyceae</taxon>
        <taxon>Oscillatoriophycideae</taxon>
        <taxon>Oscillatoriales</taxon>
        <taxon>Microcoleaceae</taxon>
        <taxon>Trichodesmium</taxon>
    </lineage>
</organism>
<accession>Q10VC0</accession>
<proteinExistence type="predicted"/>
<dbReference type="OrthoDB" id="419069at2"/>
<evidence type="ECO:0000313" key="1">
    <source>
        <dbReference type="EMBL" id="ABG53804.1"/>
    </source>
</evidence>
<dbReference type="HOGENOM" id="CLU_2995385_0_0_3"/>
<name>Q10VC0_TRIEI</name>